<dbReference type="AlphaFoldDB" id="A0A1M6HBE4"/>
<evidence type="ECO:0000313" key="3">
    <source>
        <dbReference type="Proteomes" id="UP000184342"/>
    </source>
</evidence>
<accession>A0A1M6HBE4</accession>
<dbReference type="InterPro" id="IPR029442">
    <property type="entry name" value="GyrI-like"/>
</dbReference>
<gene>
    <name evidence="2" type="ORF">SAMN02745691_01516</name>
</gene>
<evidence type="ECO:0000313" key="2">
    <source>
        <dbReference type="EMBL" id="SHJ19530.1"/>
    </source>
</evidence>
<protein>
    <recommendedName>
        <fullName evidence="1">GyrI-like small molecule binding domain-containing protein</fullName>
    </recommendedName>
</protein>
<dbReference type="PIRSF" id="PIRSF031644">
    <property type="entry name" value="UCP031644"/>
    <property type="match status" value="1"/>
</dbReference>
<dbReference type="EMBL" id="FQYT01000014">
    <property type="protein sequence ID" value="SHJ19530.1"/>
    <property type="molecule type" value="Genomic_DNA"/>
</dbReference>
<organism evidence="2 3">
    <name type="scientific">Parasporobacterium paucivorans DSM 15970</name>
    <dbReference type="NCBI Taxonomy" id="1122934"/>
    <lineage>
        <taxon>Bacteria</taxon>
        <taxon>Bacillati</taxon>
        <taxon>Bacillota</taxon>
        <taxon>Clostridia</taxon>
        <taxon>Lachnospirales</taxon>
        <taxon>Lachnospiraceae</taxon>
        <taxon>Parasporobacterium</taxon>
    </lineage>
</organism>
<sequence>MRPDMGDKMSDKMDYKKEHKDLYQPKTVPVIVDVPKMKFIMVDGKGNPNDESGEYTKAIELLYGLSYTIKMSNKNGKAPSGFFEYVVPPLEGLWWTEIDRPFDTSQKDKLIWTAMIRQPEFVTEEVFEWAVDELKNRKPQIDASKARLEEFTEGLCVQMMHLGPFDREAVTVKAIDDFAAANGYVNAISEVLPDGTIRRHHEIYLNDPRKVAPEKMKTVIRHPIRK</sequence>
<dbReference type="Proteomes" id="UP000184342">
    <property type="component" value="Unassembled WGS sequence"/>
</dbReference>
<proteinExistence type="predicted"/>
<keyword evidence="3" id="KW-1185">Reference proteome</keyword>
<dbReference type="InterPro" id="IPR008319">
    <property type="entry name" value="GyrI-like_CCH_Lin2189-like"/>
</dbReference>
<dbReference type="STRING" id="1122934.SAMN02745691_01516"/>
<name>A0A1M6HBE4_9FIRM</name>
<dbReference type="Gene3D" id="3.20.80.10">
    <property type="entry name" value="Regulatory factor, effector binding domain"/>
    <property type="match status" value="1"/>
</dbReference>
<dbReference type="InterPro" id="IPR011256">
    <property type="entry name" value="Reg_factor_effector_dom_sf"/>
</dbReference>
<feature type="domain" description="GyrI-like small molecule binding" evidence="1">
    <location>
        <begin position="29"/>
        <end position="224"/>
    </location>
</feature>
<evidence type="ECO:0000259" key="1">
    <source>
        <dbReference type="Pfam" id="PF06445"/>
    </source>
</evidence>
<reference evidence="2 3" key="1">
    <citation type="submission" date="2016-11" db="EMBL/GenBank/DDBJ databases">
        <authorList>
            <person name="Jaros S."/>
            <person name="Januszkiewicz K."/>
            <person name="Wedrychowicz H."/>
        </authorList>
    </citation>
    <scope>NUCLEOTIDE SEQUENCE [LARGE SCALE GENOMIC DNA]</scope>
    <source>
        <strain evidence="2 3">DSM 15970</strain>
    </source>
</reference>
<dbReference type="Pfam" id="PF06445">
    <property type="entry name" value="GyrI-like"/>
    <property type="match status" value="1"/>
</dbReference>